<dbReference type="STRING" id="37658.SAMN05661086_00774"/>
<dbReference type="InterPro" id="IPR004027">
    <property type="entry name" value="SEC_C_motif"/>
</dbReference>
<protein>
    <submittedName>
        <fullName evidence="1">SEC-C motif-containing protein</fullName>
    </submittedName>
</protein>
<organism evidence="1 2">
    <name type="scientific">Anaeromicropila populeti</name>
    <dbReference type="NCBI Taxonomy" id="37658"/>
    <lineage>
        <taxon>Bacteria</taxon>
        <taxon>Bacillati</taxon>
        <taxon>Bacillota</taxon>
        <taxon>Clostridia</taxon>
        <taxon>Lachnospirales</taxon>
        <taxon>Lachnospiraceae</taxon>
        <taxon>Anaeromicropila</taxon>
    </lineage>
</organism>
<dbReference type="SUPFAM" id="SSF103642">
    <property type="entry name" value="Sec-C motif"/>
    <property type="match status" value="1"/>
</dbReference>
<dbReference type="Proteomes" id="UP000199659">
    <property type="component" value="Unassembled WGS sequence"/>
</dbReference>
<name>A0A1I6IEK2_9FIRM</name>
<evidence type="ECO:0000313" key="2">
    <source>
        <dbReference type="Proteomes" id="UP000199659"/>
    </source>
</evidence>
<reference evidence="1 2" key="1">
    <citation type="submission" date="2016-10" db="EMBL/GenBank/DDBJ databases">
        <authorList>
            <person name="de Groot N.N."/>
        </authorList>
    </citation>
    <scope>NUCLEOTIDE SEQUENCE [LARGE SCALE GENOMIC DNA]</scope>
    <source>
        <strain evidence="1 2">743A</strain>
    </source>
</reference>
<keyword evidence="2" id="KW-1185">Reference proteome</keyword>
<dbReference type="EMBL" id="FOYZ01000002">
    <property type="protein sequence ID" value="SFR65195.1"/>
    <property type="molecule type" value="Genomic_DNA"/>
</dbReference>
<dbReference type="AlphaFoldDB" id="A0A1I6IEK2"/>
<sequence>MQLREKLEYSTKQELLDQARSFELKKCSRLRKEQLIDRIVTCFCSEEMLRSRLACLTKEQMDLYRKACISPTAVSVNQVMDAIQLNRYWLGYFEEPTDNLCVFDDVADAFRKIDDEAFKKENSRKGWMMKCVCFFINYYGIAPVEVIYEMYKQKIKCSLDEMVSILEGMPMDIIESCIFSMDMIGIQDWPMDSPLYSKNGLLIHIPLLESKEFGYLLRQQAEKDFFVPSEKIIDEICRSGYEVSSLAYQKLESFIRKRFSLNYEQAVSLCLQIWANSYDGNSPTDILNHLSEANISFSSDKILNEFVGLLMNAYNSTRLKENRGHKPDELSKDVFKGGMPTIVPASSNAAAMLREAEPQLHAMGFPVDVNGGADTIQTSFYPNGLNGQAVNMEKKIYPNDPCPCGSGKKYKKCCGKFK</sequence>
<dbReference type="Pfam" id="PF02810">
    <property type="entry name" value="SEC-C"/>
    <property type="match status" value="1"/>
</dbReference>
<evidence type="ECO:0000313" key="1">
    <source>
        <dbReference type="EMBL" id="SFR65195.1"/>
    </source>
</evidence>
<dbReference type="RefSeq" id="WP_177214532.1">
    <property type="nucleotide sequence ID" value="NZ_FOYZ01000002.1"/>
</dbReference>
<accession>A0A1I6IEK2</accession>
<gene>
    <name evidence="1" type="ORF">SAMN05661086_00774</name>
</gene>
<dbReference type="Gene3D" id="3.10.450.50">
    <property type="match status" value="1"/>
</dbReference>
<proteinExistence type="predicted"/>